<dbReference type="InterPro" id="IPR046787">
    <property type="entry name" value="DnaT_2"/>
</dbReference>
<dbReference type="Pfam" id="PF20557">
    <property type="entry name" value="DnaT_2"/>
    <property type="match status" value="1"/>
</dbReference>
<comment type="caution">
    <text evidence="2">The sequence shown here is derived from an EMBL/GenBank/DDBJ whole genome shotgun (WGS) entry which is preliminary data.</text>
</comment>
<dbReference type="EMBL" id="LNQE01000010">
    <property type="protein sequence ID" value="KUG30032.1"/>
    <property type="molecule type" value="Genomic_DNA"/>
</dbReference>
<name>A0A0W8GA80_9ZZZZ</name>
<gene>
    <name evidence="2" type="ORF">ASZ90_000098</name>
</gene>
<sequence length="157" mass="16823">MPTVTKGTNSYASEAEATAYFADRLHADTWTAATEGNRQKALLMACKLLDGHIVWTGYKTDDAQPLQWPRIGVTGVTMDVVPASVVMAQMELALILLKTDVTALPDTAGIKSLEVAGAVKLDMDPADRVKVIPDSVFALVCGYGTRTGGLRSITVRR</sequence>
<accession>A0A0W8GA80</accession>
<dbReference type="AlphaFoldDB" id="A0A0W8GA80"/>
<protein>
    <recommendedName>
        <fullName evidence="1">Putative DnaT-like domain-containing protein</fullName>
    </recommendedName>
</protein>
<evidence type="ECO:0000313" key="2">
    <source>
        <dbReference type="EMBL" id="KUG30032.1"/>
    </source>
</evidence>
<proteinExistence type="predicted"/>
<organism evidence="2">
    <name type="scientific">hydrocarbon metagenome</name>
    <dbReference type="NCBI Taxonomy" id="938273"/>
    <lineage>
        <taxon>unclassified sequences</taxon>
        <taxon>metagenomes</taxon>
        <taxon>ecological metagenomes</taxon>
    </lineage>
</organism>
<feature type="domain" description="Putative DnaT-like" evidence="1">
    <location>
        <begin position="3"/>
        <end position="124"/>
    </location>
</feature>
<evidence type="ECO:0000259" key="1">
    <source>
        <dbReference type="Pfam" id="PF20557"/>
    </source>
</evidence>
<reference evidence="2" key="1">
    <citation type="journal article" date="2015" name="Proc. Natl. Acad. Sci. U.S.A.">
        <title>Networks of energetic and metabolic interactions define dynamics in microbial communities.</title>
        <authorList>
            <person name="Embree M."/>
            <person name="Liu J.K."/>
            <person name="Al-Bassam M.M."/>
            <person name="Zengler K."/>
        </authorList>
    </citation>
    <scope>NUCLEOTIDE SEQUENCE</scope>
</reference>